<dbReference type="InterPro" id="IPR018389">
    <property type="entry name" value="DctP_fam"/>
</dbReference>
<evidence type="ECO:0000256" key="3">
    <source>
        <dbReference type="ARBA" id="ARBA00022729"/>
    </source>
</evidence>
<accession>A0A3B1BJZ9</accession>
<dbReference type="GO" id="GO:0055085">
    <property type="term" value="P:transmembrane transport"/>
    <property type="evidence" value="ECO:0007669"/>
    <property type="project" value="InterPro"/>
</dbReference>
<sequence length="352" mass="40421">MVLNYSGTALRNLLRYGLLSLCLSLSFNSMAKDQWVFKFATLIPPDTAWMKEIDRWAAEVKKESQGRLKFKIYPGGIMGDEPDVLRKIRSRQLHGAFFTGYGIGRIYSPARVLEMPFLFKNVDESDYVRDQLMPEIEKGFSEHGFQLLGWPELGFIHFFSKYPIRSLDELKTRHIWLWQGDPMGEAFVKVAGIAPIPLSIMDVYMQLSAKHGSIDTVYNSPFGTLALQWHTKLKYASNVPLTNAIGSLVVSNRFYDQLPADLQALLKRTGKIAGENINRIARRDNQKSIALLKQSGIKFMWNWNEKEFKEMLAMRDQAAKIMADSGYIPQPYFERTRKMLEDFRARKLSGTP</sequence>
<dbReference type="Gene3D" id="3.40.190.170">
    <property type="entry name" value="Bacterial extracellular solute-binding protein, family 7"/>
    <property type="match status" value="1"/>
</dbReference>
<dbReference type="NCBIfam" id="NF037995">
    <property type="entry name" value="TRAP_S1"/>
    <property type="match status" value="1"/>
</dbReference>
<proteinExistence type="inferred from homology"/>
<dbReference type="CDD" id="cd13670">
    <property type="entry name" value="PBP2_TRAP_Tp0957_like"/>
    <property type="match status" value="1"/>
</dbReference>
<organism evidence="4">
    <name type="scientific">hydrothermal vent metagenome</name>
    <dbReference type="NCBI Taxonomy" id="652676"/>
    <lineage>
        <taxon>unclassified sequences</taxon>
        <taxon>metagenomes</taxon>
        <taxon>ecological metagenomes</taxon>
    </lineage>
</organism>
<dbReference type="PANTHER" id="PTHR33376:SF7">
    <property type="entry name" value="C4-DICARBOXYLATE-BINDING PROTEIN DCTB"/>
    <property type="match status" value="1"/>
</dbReference>
<dbReference type="AlphaFoldDB" id="A0A3B1BJZ9"/>
<evidence type="ECO:0000256" key="2">
    <source>
        <dbReference type="ARBA" id="ARBA00022448"/>
    </source>
</evidence>
<dbReference type="PANTHER" id="PTHR33376">
    <property type="match status" value="1"/>
</dbReference>
<dbReference type="Pfam" id="PF03480">
    <property type="entry name" value="DctP"/>
    <property type="match status" value="1"/>
</dbReference>
<evidence type="ECO:0000256" key="1">
    <source>
        <dbReference type="ARBA" id="ARBA00009023"/>
    </source>
</evidence>
<comment type="similarity">
    <text evidence="1">Belongs to the bacterial solute-binding protein 7 family.</text>
</comment>
<protein>
    <submittedName>
        <fullName evidence="4">TRAP-type C4-dicarboxylate transport system, periplasmic component</fullName>
    </submittedName>
</protein>
<gene>
    <name evidence="4" type="ORF">MNBD_GAMMA25-11</name>
</gene>
<keyword evidence="3" id="KW-0732">Signal</keyword>
<reference evidence="4" key="1">
    <citation type="submission" date="2018-06" db="EMBL/GenBank/DDBJ databases">
        <authorList>
            <person name="Zhirakovskaya E."/>
        </authorList>
    </citation>
    <scope>NUCLEOTIDE SEQUENCE</scope>
</reference>
<name>A0A3B1BJZ9_9ZZZZ</name>
<dbReference type="EMBL" id="UOFY01000057">
    <property type="protein sequence ID" value="VAX10920.1"/>
    <property type="molecule type" value="Genomic_DNA"/>
</dbReference>
<keyword evidence="2" id="KW-0813">Transport</keyword>
<dbReference type="InterPro" id="IPR038404">
    <property type="entry name" value="TRAP_DctP_sf"/>
</dbReference>
<evidence type="ECO:0000313" key="4">
    <source>
        <dbReference type="EMBL" id="VAX10920.1"/>
    </source>
</evidence>